<evidence type="ECO:0000256" key="1">
    <source>
        <dbReference type="SAM" id="MobiDB-lite"/>
    </source>
</evidence>
<proteinExistence type="predicted"/>
<gene>
    <name evidence="2" type="ORF">AGLA0713_LOCUS85</name>
</gene>
<protein>
    <submittedName>
        <fullName evidence="2">Uncharacterized protein</fullName>
    </submittedName>
</protein>
<feature type="region of interest" description="Disordered" evidence="1">
    <location>
        <begin position="209"/>
        <end position="232"/>
    </location>
</feature>
<dbReference type="AlphaFoldDB" id="A0A7S0KZV2"/>
<accession>A0A7S0KZV2</accession>
<feature type="region of interest" description="Disordered" evidence="1">
    <location>
        <begin position="1"/>
        <end position="52"/>
    </location>
</feature>
<organism evidence="2">
    <name type="scientific">Asterionellopsis glacialis</name>
    <dbReference type="NCBI Taxonomy" id="33640"/>
    <lineage>
        <taxon>Eukaryota</taxon>
        <taxon>Sar</taxon>
        <taxon>Stramenopiles</taxon>
        <taxon>Ochrophyta</taxon>
        <taxon>Bacillariophyta</taxon>
        <taxon>Fragilariophyceae</taxon>
        <taxon>Fragilariophycidae</taxon>
        <taxon>Fragilariales</taxon>
        <taxon>Fragilariaceae</taxon>
        <taxon>Asterionellopsis</taxon>
    </lineage>
</organism>
<evidence type="ECO:0000313" key="2">
    <source>
        <dbReference type="EMBL" id="CAD8595257.1"/>
    </source>
</evidence>
<dbReference type="EMBL" id="HBEX01000140">
    <property type="protein sequence ID" value="CAD8595257.1"/>
    <property type="molecule type" value="Transcribed_RNA"/>
</dbReference>
<sequence>MGPDGKPLKSCMSNSNLRSLHCPSDEESLGVGFGAEDDAGSASTSPPSKPMKRNISFQNIEVREYERAVGDHPCVSSGPPLTIGWKHTDVVSVSLDDYENAKPEARTRVEMMIPRRERENILRTEANATTGEIMKATKSVNIIKGNRKKTAATTDMHHIQEATEFVNRRLKRVTSGKDKDQEQEDLWENAHQVALKKYMNGELDPSLIEESGVKPPTSITFSPSEEDNGLSF</sequence>
<name>A0A7S0KZV2_9STRA</name>
<reference evidence="2" key="1">
    <citation type="submission" date="2021-01" db="EMBL/GenBank/DDBJ databases">
        <authorList>
            <person name="Corre E."/>
            <person name="Pelletier E."/>
            <person name="Niang G."/>
            <person name="Scheremetjew M."/>
            <person name="Finn R."/>
            <person name="Kale V."/>
            <person name="Holt S."/>
            <person name="Cochrane G."/>
            <person name="Meng A."/>
            <person name="Brown T."/>
            <person name="Cohen L."/>
        </authorList>
    </citation>
    <scope>NUCLEOTIDE SEQUENCE</scope>
</reference>